<evidence type="ECO:0000313" key="1">
    <source>
        <dbReference type="EMBL" id="MCS0584655.1"/>
    </source>
</evidence>
<protein>
    <submittedName>
        <fullName evidence="1">Twin-arginine translocation signal domain-containing protein</fullName>
    </submittedName>
</protein>
<dbReference type="NCBIfam" id="TIGR01409">
    <property type="entry name" value="TAT_signal_seq"/>
    <property type="match status" value="1"/>
</dbReference>
<keyword evidence="2" id="KW-1185">Reference proteome</keyword>
<sequence>METTRRRFLKTGLLAAALLAAGGGWYRHTHPAPPHGFALDGEARAALDAIVPAILAGTLPDAPADRTRAIAATTDRVHQAILGLPLSAQQEVQDLFGLLAIGPARRLLTGLPDGWAGARETDVAAFLQSWRVHRLALLRTAYAALHDLVLGGWYSDPAHWDAIGYPGPIKELA</sequence>
<proteinExistence type="predicted"/>
<reference evidence="1 2" key="1">
    <citation type="submission" date="2022-08" db="EMBL/GenBank/DDBJ databases">
        <title>Reclassification of Massilia species as members of the genera Telluria, Duganella, Pseudoduganella, Mokoshia gen. nov. and Zemynaea gen. nov. using orthogonal and non-orthogonal genome-based approaches.</title>
        <authorList>
            <person name="Bowman J.P."/>
        </authorList>
    </citation>
    <scope>NUCLEOTIDE SEQUENCE [LARGE SCALE GENOMIC DNA]</scope>
    <source>
        <strain evidence="1 2">JCM 31316</strain>
    </source>
</reference>
<dbReference type="InterPro" id="IPR019546">
    <property type="entry name" value="TAT_signal_bac_arc"/>
</dbReference>
<gene>
    <name evidence="1" type="ORF">NX784_24010</name>
</gene>
<dbReference type="Proteomes" id="UP001204151">
    <property type="component" value="Unassembled WGS sequence"/>
</dbReference>
<dbReference type="EMBL" id="JANUGW010000023">
    <property type="protein sequence ID" value="MCS0584655.1"/>
    <property type="molecule type" value="Genomic_DNA"/>
</dbReference>
<name>A0ABT1ZXJ7_9BURK</name>
<evidence type="ECO:0000313" key="2">
    <source>
        <dbReference type="Proteomes" id="UP001204151"/>
    </source>
</evidence>
<comment type="caution">
    <text evidence="1">The sequence shown here is derived from an EMBL/GenBank/DDBJ whole genome shotgun (WGS) entry which is preliminary data.</text>
</comment>
<dbReference type="InterPro" id="IPR006311">
    <property type="entry name" value="TAT_signal"/>
</dbReference>
<dbReference type="RefSeq" id="WP_258819200.1">
    <property type="nucleotide sequence ID" value="NZ_JANUGW010000023.1"/>
</dbReference>
<accession>A0ABT1ZXJ7</accession>
<dbReference type="PROSITE" id="PS51318">
    <property type="entry name" value="TAT"/>
    <property type="match status" value="1"/>
</dbReference>
<organism evidence="1 2">
    <name type="scientific">Massilia pinisoli</name>
    <dbReference type="NCBI Taxonomy" id="1772194"/>
    <lineage>
        <taxon>Bacteria</taxon>
        <taxon>Pseudomonadati</taxon>
        <taxon>Pseudomonadota</taxon>
        <taxon>Betaproteobacteria</taxon>
        <taxon>Burkholderiales</taxon>
        <taxon>Oxalobacteraceae</taxon>
        <taxon>Telluria group</taxon>
        <taxon>Massilia</taxon>
    </lineage>
</organism>